<dbReference type="Proteomes" id="UP001295423">
    <property type="component" value="Unassembled WGS sequence"/>
</dbReference>
<dbReference type="EMBL" id="CAKOGP040000224">
    <property type="protein sequence ID" value="CAJ1932579.1"/>
    <property type="molecule type" value="Genomic_DNA"/>
</dbReference>
<evidence type="ECO:0000256" key="1">
    <source>
        <dbReference type="SAM" id="MobiDB-lite"/>
    </source>
</evidence>
<dbReference type="AlphaFoldDB" id="A0AAD2CPQ2"/>
<feature type="region of interest" description="Disordered" evidence="1">
    <location>
        <begin position="108"/>
        <end position="223"/>
    </location>
</feature>
<proteinExistence type="predicted"/>
<keyword evidence="3" id="KW-1185">Reference proteome</keyword>
<evidence type="ECO:0000313" key="3">
    <source>
        <dbReference type="Proteomes" id="UP001295423"/>
    </source>
</evidence>
<evidence type="ECO:0000313" key="2">
    <source>
        <dbReference type="EMBL" id="CAJ1932579.1"/>
    </source>
</evidence>
<feature type="compositionally biased region" description="Polar residues" evidence="1">
    <location>
        <begin position="512"/>
        <end position="528"/>
    </location>
</feature>
<protein>
    <submittedName>
        <fullName evidence="2">Uncharacterized protein</fullName>
    </submittedName>
</protein>
<sequence>MEAYIASLLRENAATNLVIVRDDALISSERRQCMDEEPSSSDDEHYWHRPSSFKNTPDVNPAPTIPARKESNDSLHILSASNEIPQHHGFLDKFRGLRNRALGHKRKNKVSTYDEGKESEDVFPMSTENPHINMENTQRNGWDGARSPMESIDELWQDSSPPTLPLRKKSEDSLIEQQSEFTSRYQPRRSYQRRGSLDSALVVSPDCQPKSHSKRRGSLEHAVDSTELLSPECKTRKHFQRRSSLDNSLLLTIDKSKKRVHRRGSLDNAIILPDEQTKHHFEWQGTLNNALLSSDEQTRQHFGRRSSLDNASMLVDQKTRLHHQRRESLDCALLSSDIDSSKQGGFQRRGSMDNTMMPISQPNRRFQRRSSLDNAMTSSNHQAQLRFQRRSSIDNAMVQQLIDHETVQGFTPAEQYRPHENCDSSEEDVAMVASVITDVPLAPEPDRGLKQRIMSKLNSPRWRGKIAMSSDRFRASSIHDEYGCKAAATSKQVADESRSRMQTTAAPCPQRISDSQLSLVSQESGGRT</sequence>
<reference evidence="2" key="1">
    <citation type="submission" date="2023-08" db="EMBL/GenBank/DDBJ databases">
        <authorList>
            <person name="Audoor S."/>
            <person name="Bilcke G."/>
        </authorList>
    </citation>
    <scope>NUCLEOTIDE SEQUENCE</scope>
</reference>
<feature type="region of interest" description="Disordered" evidence="1">
    <location>
        <begin position="488"/>
        <end position="528"/>
    </location>
</feature>
<feature type="compositionally biased region" description="Polar residues" evidence="1">
    <location>
        <begin position="126"/>
        <end position="140"/>
    </location>
</feature>
<organism evidence="2 3">
    <name type="scientific">Cylindrotheca closterium</name>
    <dbReference type="NCBI Taxonomy" id="2856"/>
    <lineage>
        <taxon>Eukaryota</taxon>
        <taxon>Sar</taxon>
        <taxon>Stramenopiles</taxon>
        <taxon>Ochrophyta</taxon>
        <taxon>Bacillariophyta</taxon>
        <taxon>Bacillariophyceae</taxon>
        <taxon>Bacillariophycidae</taxon>
        <taxon>Bacillariales</taxon>
        <taxon>Bacillariaceae</taxon>
        <taxon>Cylindrotheca</taxon>
    </lineage>
</organism>
<feature type="region of interest" description="Disordered" evidence="1">
    <location>
        <begin position="340"/>
        <end position="359"/>
    </location>
</feature>
<gene>
    <name evidence="2" type="ORF">CYCCA115_LOCUS2907</name>
</gene>
<accession>A0AAD2CPQ2</accession>
<comment type="caution">
    <text evidence="2">The sequence shown here is derived from an EMBL/GenBank/DDBJ whole genome shotgun (WGS) entry which is preliminary data.</text>
</comment>
<feature type="region of interest" description="Disordered" evidence="1">
    <location>
        <begin position="30"/>
        <end position="69"/>
    </location>
</feature>
<name>A0AAD2CPQ2_9STRA</name>